<evidence type="ECO:0000256" key="1">
    <source>
        <dbReference type="SAM" id="Phobius"/>
    </source>
</evidence>
<feature type="transmembrane region" description="Helical" evidence="1">
    <location>
        <begin position="34"/>
        <end position="52"/>
    </location>
</feature>
<keyword evidence="1" id="KW-0812">Transmembrane</keyword>
<keyword evidence="1" id="KW-0472">Membrane</keyword>
<accession>A0A8S5PY62</accession>
<evidence type="ECO:0000313" key="2">
    <source>
        <dbReference type="EMBL" id="DAE11244.1"/>
    </source>
</evidence>
<sequence>MWRDTARPVRIGFLDARAAAGAFVWLLHMSWPTFWLSLFLAAGFVALGHFGITPPAFLRSLRFALAGSERPCFSLYQERNTYLA</sequence>
<dbReference type="EMBL" id="BK015529">
    <property type="protein sequence ID" value="DAE11244.1"/>
    <property type="molecule type" value="Genomic_DNA"/>
</dbReference>
<name>A0A8S5PY62_9CAUD</name>
<dbReference type="InterPro" id="IPR047756">
    <property type="entry name" value="IcmT-like"/>
</dbReference>
<protein>
    <submittedName>
        <fullName evidence="2">Uncharacterized protein</fullName>
    </submittedName>
</protein>
<keyword evidence="1" id="KW-1133">Transmembrane helix</keyword>
<proteinExistence type="predicted"/>
<dbReference type="NCBIfam" id="NF038220">
    <property type="entry name" value="IcmT_TraK"/>
    <property type="match status" value="1"/>
</dbReference>
<organism evidence="2">
    <name type="scientific">Podoviridae sp. ctFbF42</name>
    <dbReference type="NCBI Taxonomy" id="2825233"/>
    <lineage>
        <taxon>Viruses</taxon>
        <taxon>Duplodnaviria</taxon>
        <taxon>Heunggongvirae</taxon>
        <taxon>Uroviricota</taxon>
        <taxon>Caudoviricetes</taxon>
    </lineage>
</organism>
<reference evidence="2" key="1">
    <citation type="journal article" date="2021" name="Proc. Natl. Acad. Sci. U.S.A.">
        <title>A Catalog of Tens of Thousands of Viruses from Human Metagenomes Reveals Hidden Associations with Chronic Diseases.</title>
        <authorList>
            <person name="Tisza M.J."/>
            <person name="Buck C.B."/>
        </authorList>
    </citation>
    <scope>NUCLEOTIDE SEQUENCE</scope>
    <source>
        <strain evidence="2">CtFbF42</strain>
    </source>
</reference>